<evidence type="ECO:0000313" key="9">
    <source>
        <dbReference type="Proteomes" id="UP000053424"/>
    </source>
</evidence>
<dbReference type="InterPro" id="IPR037278">
    <property type="entry name" value="ARFGAP/RecO"/>
</dbReference>
<reference evidence="9" key="2">
    <citation type="submission" date="2015-01" db="EMBL/GenBank/DDBJ databases">
        <title>Evolutionary Origins and Diversification of the Mycorrhizal Mutualists.</title>
        <authorList>
            <consortium name="DOE Joint Genome Institute"/>
            <consortium name="Mycorrhizal Genomics Consortium"/>
            <person name="Kohler A."/>
            <person name="Kuo A."/>
            <person name="Nagy L.G."/>
            <person name="Floudas D."/>
            <person name="Copeland A."/>
            <person name="Barry K.W."/>
            <person name="Cichocki N."/>
            <person name="Veneault-Fourrey C."/>
            <person name="LaButti K."/>
            <person name="Lindquist E.A."/>
            <person name="Lipzen A."/>
            <person name="Lundell T."/>
            <person name="Morin E."/>
            <person name="Murat C."/>
            <person name="Riley R."/>
            <person name="Ohm R."/>
            <person name="Sun H."/>
            <person name="Tunlid A."/>
            <person name="Henrissat B."/>
            <person name="Grigoriev I.V."/>
            <person name="Hibbett D.S."/>
            <person name="Martin F."/>
        </authorList>
    </citation>
    <scope>NUCLEOTIDE SEQUENCE [LARGE SCALE GENOMIC DNA]</scope>
    <source>
        <strain evidence="9">h7</strain>
    </source>
</reference>
<proteinExistence type="predicted"/>
<evidence type="ECO:0000313" key="8">
    <source>
        <dbReference type="EMBL" id="KIM46424.1"/>
    </source>
</evidence>
<dbReference type="OrthoDB" id="983479at2759"/>
<dbReference type="PANTHER" id="PTHR46395">
    <property type="entry name" value="ADP-RIBOSYLATION FACTOR GTPASE-ACTIVATING PROTEIN 1"/>
    <property type="match status" value="1"/>
</dbReference>
<dbReference type="GO" id="GO:0005096">
    <property type="term" value="F:GTPase activator activity"/>
    <property type="evidence" value="ECO:0007669"/>
    <property type="project" value="UniProtKB-KW"/>
</dbReference>
<sequence>MADQVAAKKILSELSKREDLKNKTCADCSNPNPQWASLSFAIFICLQCAGKHRGFGVHISFVRSISMDTWQDEQVKRMQLGGNLSFKEFMKSYEPADQGGYNEAASAYDTYHCWAAAQYREKLDAMLAGRDWSPSAPTATFTAGSRSASPAPSAQGLRKSRASTRTFTGRSDSHSPASSFRNSPAGTPNLDQKTANENYFANLGKTNESRPEDLPPSQGGRYTGFGSTPTPPANQNPSYGLSSANAPSLSELQENPVAAISKGWSLFAAAVVGASRAVSENVIQPGVEKVTDPNFQASVMGYMTEAQKKAAMVGSTANEWSKHQFGVDVADTVGGVVGTVKDRVGGGPSRSGYGSLSLTSPNDMDESSGLYDQDDDDLFTEYHSKSPQTSALNTGTTTSAAASTKTSSNVATKSNWDDDWKDF</sequence>
<keyword evidence="1" id="KW-0343">GTPase activation</keyword>
<keyword evidence="4" id="KW-0862">Zinc</keyword>
<dbReference type="HOGENOM" id="CLU_044516_2_2_1"/>
<feature type="compositionally biased region" description="Low complexity" evidence="6">
    <location>
        <begin position="143"/>
        <end position="154"/>
    </location>
</feature>
<feature type="compositionally biased region" description="Low complexity" evidence="6">
    <location>
        <begin position="389"/>
        <end position="414"/>
    </location>
</feature>
<dbReference type="Gene3D" id="1.10.220.150">
    <property type="entry name" value="Arf GTPase activating protein"/>
    <property type="match status" value="1"/>
</dbReference>
<evidence type="ECO:0000256" key="5">
    <source>
        <dbReference type="PROSITE-ProRule" id="PRU00288"/>
    </source>
</evidence>
<evidence type="ECO:0000256" key="4">
    <source>
        <dbReference type="ARBA" id="ARBA00022833"/>
    </source>
</evidence>
<dbReference type="InterPro" id="IPR038508">
    <property type="entry name" value="ArfGAP_dom_sf"/>
</dbReference>
<dbReference type="CDD" id="cd08830">
    <property type="entry name" value="ArfGap_ArfGap1"/>
    <property type="match status" value="1"/>
</dbReference>
<dbReference type="PRINTS" id="PR00405">
    <property type="entry name" value="REVINTRACTNG"/>
</dbReference>
<evidence type="ECO:0000259" key="7">
    <source>
        <dbReference type="PROSITE" id="PS50115"/>
    </source>
</evidence>
<reference evidence="8 9" key="1">
    <citation type="submission" date="2014-04" db="EMBL/GenBank/DDBJ databases">
        <authorList>
            <consortium name="DOE Joint Genome Institute"/>
            <person name="Kuo A."/>
            <person name="Gay G."/>
            <person name="Dore J."/>
            <person name="Kohler A."/>
            <person name="Nagy L.G."/>
            <person name="Floudas D."/>
            <person name="Copeland A."/>
            <person name="Barry K.W."/>
            <person name="Cichocki N."/>
            <person name="Veneault-Fourrey C."/>
            <person name="LaButti K."/>
            <person name="Lindquist E.A."/>
            <person name="Lipzen A."/>
            <person name="Lundell T."/>
            <person name="Morin E."/>
            <person name="Murat C."/>
            <person name="Sun H."/>
            <person name="Tunlid A."/>
            <person name="Henrissat B."/>
            <person name="Grigoriev I.V."/>
            <person name="Hibbett D.S."/>
            <person name="Martin F."/>
            <person name="Nordberg H.P."/>
            <person name="Cantor M.N."/>
            <person name="Hua S.X."/>
        </authorList>
    </citation>
    <scope>NUCLEOTIDE SEQUENCE [LARGE SCALE GENOMIC DNA]</scope>
    <source>
        <strain evidence="9">h7</strain>
    </source>
</reference>
<evidence type="ECO:0000256" key="3">
    <source>
        <dbReference type="ARBA" id="ARBA00022771"/>
    </source>
</evidence>
<dbReference type="PROSITE" id="PS50115">
    <property type="entry name" value="ARFGAP"/>
    <property type="match status" value="1"/>
</dbReference>
<dbReference type="STRING" id="686832.A0A0C3CQP6"/>
<gene>
    <name evidence="8" type="ORF">M413DRAFT_441518</name>
</gene>
<dbReference type="InterPro" id="IPR001164">
    <property type="entry name" value="ArfGAP_dom"/>
</dbReference>
<feature type="compositionally biased region" description="Polar residues" evidence="6">
    <location>
        <begin position="163"/>
        <end position="199"/>
    </location>
</feature>
<keyword evidence="2" id="KW-0479">Metal-binding</keyword>
<evidence type="ECO:0000256" key="2">
    <source>
        <dbReference type="ARBA" id="ARBA00022723"/>
    </source>
</evidence>
<organism evidence="8 9">
    <name type="scientific">Hebeloma cylindrosporum</name>
    <dbReference type="NCBI Taxonomy" id="76867"/>
    <lineage>
        <taxon>Eukaryota</taxon>
        <taxon>Fungi</taxon>
        <taxon>Dikarya</taxon>
        <taxon>Basidiomycota</taxon>
        <taxon>Agaricomycotina</taxon>
        <taxon>Agaricomycetes</taxon>
        <taxon>Agaricomycetidae</taxon>
        <taxon>Agaricales</taxon>
        <taxon>Agaricineae</taxon>
        <taxon>Hymenogastraceae</taxon>
        <taxon>Hebeloma</taxon>
    </lineage>
</organism>
<feature type="compositionally biased region" description="Polar residues" evidence="6">
    <location>
        <begin position="235"/>
        <end position="246"/>
    </location>
</feature>
<dbReference type="Proteomes" id="UP000053424">
    <property type="component" value="Unassembled WGS sequence"/>
</dbReference>
<dbReference type="GO" id="GO:0000139">
    <property type="term" value="C:Golgi membrane"/>
    <property type="evidence" value="ECO:0007669"/>
    <property type="project" value="TreeGrafter"/>
</dbReference>
<keyword evidence="3 5" id="KW-0863">Zinc-finger</keyword>
<evidence type="ECO:0000256" key="6">
    <source>
        <dbReference type="SAM" id="MobiDB-lite"/>
    </source>
</evidence>
<name>A0A0C3CQP6_HEBCY</name>
<evidence type="ECO:0000256" key="1">
    <source>
        <dbReference type="ARBA" id="ARBA00022468"/>
    </source>
</evidence>
<protein>
    <recommendedName>
        <fullName evidence="7">Arf-GAP domain-containing protein</fullName>
    </recommendedName>
</protein>
<keyword evidence="9" id="KW-1185">Reference proteome</keyword>
<feature type="domain" description="Arf-GAP" evidence="7">
    <location>
        <begin position="8"/>
        <end position="132"/>
    </location>
</feature>
<dbReference type="AlphaFoldDB" id="A0A0C3CQP6"/>
<dbReference type="GO" id="GO:0008270">
    <property type="term" value="F:zinc ion binding"/>
    <property type="evidence" value="ECO:0007669"/>
    <property type="project" value="UniProtKB-KW"/>
</dbReference>
<dbReference type="EMBL" id="KN831771">
    <property type="protein sequence ID" value="KIM46424.1"/>
    <property type="molecule type" value="Genomic_DNA"/>
</dbReference>
<feature type="region of interest" description="Disordered" evidence="6">
    <location>
        <begin position="341"/>
        <end position="423"/>
    </location>
</feature>
<dbReference type="GO" id="GO:0030100">
    <property type="term" value="P:regulation of endocytosis"/>
    <property type="evidence" value="ECO:0007669"/>
    <property type="project" value="TreeGrafter"/>
</dbReference>
<feature type="region of interest" description="Disordered" evidence="6">
    <location>
        <begin position="138"/>
        <end position="246"/>
    </location>
</feature>
<dbReference type="SMART" id="SM00105">
    <property type="entry name" value="ArfGap"/>
    <property type="match status" value="1"/>
</dbReference>
<feature type="compositionally biased region" description="Polar residues" evidence="6">
    <location>
        <begin position="352"/>
        <end position="362"/>
    </location>
</feature>
<dbReference type="Pfam" id="PF01412">
    <property type="entry name" value="ArfGap"/>
    <property type="match status" value="1"/>
</dbReference>
<dbReference type="GO" id="GO:0032012">
    <property type="term" value="P:regulation of ARF protein signal transduction"/>
    <property type="evidence" value="ECO:0007669"/>
    <property type="project" value="TreeGrafter"/>
</dbReference>
<dbReference type="SUPFAM" id="SSF57863">
    <property type="entry name" value="ArfGap/RecO-like zinc finger"/>
    <property type="match status" value="1"/>
</dbReference>
<dbReference type="PANTHER" id="PTHR46395:SF1">
    <property type="entry name" value="ADP-RIBOSYLATION FACTOR GTPASE-ACTIVATING PROTEIN 1"/>
    <property type="match status" value="1"/>
</dbReference>
<accession>A0A0C3CQP6</accession>